<evidence type="ECO:0000256" key="4">
    <source>
        <dbReference type="ARBA" id="ARBA00023315"/>
    </source>
</evidence>
<accession>A0A165R3H3</accession>
<dbReference type="EMBL" id="KV425882">
    <property type="protein sequence ID" value="KZW04451.1"/>
    <property type="molecule type" value="Genomic_DNA"/>
</dbReference>
<dbReference type="InterPro" id="IPR016181">
    <property type="entry name" value="Acyl_CoA_acyltransferase"/>
</dbReference>
<evidence type="ECO:0000259" key="7">
    <source>
        <dbReference type="Pfam" id="PF04377"/>
    </source>
</evidence>
<dbReference type="PANTHER" id="PTHR21367">
    <property type="entry name" value="ARGININE-TRNA-PROTEIN TRANSFERASE 1"/>
    <property type="match status" value="1"/>
</dbReference>
<dbReference type="SUPFAM" id="SSF55729">
    <property type="entry name" value="Acyl-CoA N-acyltransferases (Nat)"/>
    <property type="match status" value="1"/>
</dbReference>
<comment type="catalytic activity">
    <reaction evidence="5">
        <text>an N-terminal L-alpha-aminoacyl-[protein] + L-arginyl-tRNA(Arg) = an N-terminal L-arginyl-L-aminoacyl-[protein] + tRNA(Arg) + H(+)</text>
        <dbReference type="Rhea" id="RHEA:10208"/>
        <dbReference type="Rhea" id="RHEA-COMP:9658"/>
        <dbReference type="Rhea" id="RHEA-COMP:9673"/>
        <dbReference type="Rhea" id="RHEA-COMP:10636"/>
        <dbReference type="Rhea" id="RHEA-COMP:10638"/>
        <dbReference type="ChEBI" id="CHEBI:15378"/>
        <dbReference type="ChEBI" id="CHEBI:78442"/>
        <dbReference type="ChEBI" id="CHEBI:78513"/>
        <dbReference type="ChEBI" id="CHEBI:78597"/>
        <dbReference type="ChEBI" id="CHEBI:83562"/>
        <dbReference type="EC" id="2.3.2.8"/>
    </reaction>
</comment>
<keyword evidence="3 5" id="KW-0833">Ubl conjugation pathway</keyword>
<dbReference type="AlphaFoldDB" id="A0A165R3H3"/>
<dbReference type="InterPro" id="IPR007471">
    <property type="entry name" value="N-end_Aminoacyl_Trfase_N"/>
</dbReference>
<dbReference type="Proteomes" id="UP000077266">
    <property type="component" value="Unassembled WGS sequence"/>
</dbReference>
<keyword evidence="4 5" id="KW-0012">Acyltransferase</keyword>
<dbReference type="GO" id="GO:0004057">
    <property type="term" value="F:arginyl-tRNA--protein transferase activity"/>
    <property type="evidence" value="ECO:0007669"/>
    <property type="project" value="UniProtKB-EC"/>
</dbReference>
<evidence type="ECO:0000256" key="1">
    <source>
        <dbReference type="ARBA" id="ARBA00009991"/>
    </source>
</evidence>
<protein>
    <recommendedName>
        <fullName evidence="5">Arginyl-tRNA--protein transferase 1</fullName>
        <shortName evidence="5">Arginyltransferase 1</shortName>
        <shortName evidence="5">R-transferase 1</shortName>
        <ecNumber evidence="5">2.3.2.8</ecNumber>
    </recommendedName>
    <alternativeName>
        <fullName evidence="5">Arginine-tRNA--protein transferase 1</fullName>
    </alternativeName>
</protein>
<dbReference type="GO" id="GO:0005737">
    <property type="term" value="C:cytoplasm"/>
    <property type="evidence" value="ECO:0007669"/>
    <property type="project" value="TreeGrafter"/>
</dbReference>
<sequence length="401" mass="45386">MDDEPLTIVSYAGPNQGTCGYCSPPGQRSRERTSHTLDLDVDDELTSLGVQAYQKMIDRGWRRSGEYLYKPQMRQSCCPQYTIKLDALQFAPSKSMRKIVHRWNKFVSHGDDKGEASTSSSTAFDLVAAVHASESVHAPNAKHKFVVALEPSTYTDEKFELYCQYQKTVHNDERESRSSFEGFLVESPLHEQVIQYTRERPPHLPATYGSYHMTYRLDDELVAFGVLDILPGCVSSVYFVYKPGLERFSMGKLSALREAVLAREMHAAGARGVKSLYLGFYVHSCAKMRYKGEYAPSFLLDPETYTWHPLETWRTLLEQWHYASISRPERNCAQRETGSEDPAVEQSVLESVRVVNAVRGHSIIVRPLPDSKLWKNSASQQGMRQIVAALGPELAANVIFQ</sequence>
<dbReference type="InterPro" id="IPR007472">
    <property type="entry name" value="N-end_Aminoacyl_Trfase_C"/>
</dbReference>
<feature type="domain" description="N-end rule aminoacyl transferase C-terminal" evidence="7">
    <location>
        <begin position="157"/>
        <end position="300"/>
    </location>
</feature>
<evidence type="ECO:0000313" key="9">
    <source>
        <dbReference type="Proteomes" id="UP000077266"/>
    </source>
</evidence>
<name>A0A165R3H3_EXIGL</name>
<dbReference type="InParanoid" id="A0A165R3H3"/>
<dbReference type="FunCoup" id="A0A165R3H3">
    <property type="interactions" value="786"/>
</dbReference>
<reference evidence="8 9" key="1">
    <citation type="journal article" date="2016" name="Mol. Biol. Evol.">
        <title>Comparative Genomics of Early-Diverging Mushroom-Forming Fungi Provides Insights into the Origins of Lignocellulose Decay Capabilities.</title>
        <authorList>
            <person name="Nagy L.G."/>
            <person name="Riley R."/>
            <person name="Tritt A."/>
            <person name="Adam C."/>
            <person name="Daum C."/>
            <person name="Floudas D."/>
            <person name="Sun H."/>
            <person name="Yadav J.S."/>
            <person name="Pangilinan J."/>
            <person name="Larsson K.H."/>
            <person name="Matsuura K."/>
            <person name="Barry K."/>
            <person name="Labutti K."/>
            <person name="Kuo R."/>
            <person name="Ohm R.A."/>
            <person name="Bhattacharya S.S."/>
            <person name="Shirouzu T."/>
            <person name="Yoshinaga Y."/>
            <person name="Martin F.M."/>
            <person name="Grigoriev I.V."/>
            <person name="Hibbett D.S."/>
        </authorList>
    </citation>
    <scope>NUCLEOTIDE SEQUENCE [LARGE SCALE GENOMIC DNA]</scope>
    <source>
        <strain evidence="8 9">HHB12029</strain>
    </source>
</reference>
<dbReference type="EC" id="2.3.2.8" evidence="5"/>
<dbReference type="OrthoDB" id="74183at2759"/>
<dbReference type="STRING" id="1314781.A0A165R3H3"/>
<keyword evidence="2 5" id="KW-0808">Transferase</keyword>
<comment type="function">
    <text evidence="5">Involved in the post-translational conjugation of arginine to the N-terminal aspartate or glutamate of a protein. This arginylation is required for degradation of the protein via the ubiquitin pathway.</text>
</comment>
<organism evidence="8 9">
    <name type="scientific">Exidia glandulosa HHB12029</name>
    <dbReference type="NCBI Taxonomy" id="1314781"/>
    <lineage>
        <taxon>Eukaryota</taxon>
        <taxon>Fungi</taxon>
        <taxon>Dikarya</taxon>
        <taxon>Basidiomycota</taxon>
        <taxon>Agaricomycotina</taxon>
        <taxon>Agaricomycetes</taxon>
        <taxon>Auriculariales</taxon>
        <taxon>Exidiaceae</taxon>
        <taxon>Exidia</taxon>
    </lineage>
</organism>
<comment type="similarity">
    <text evidence="1 5">Belongs to the R-transferase family.</text>
</comment>
<evidence type="ECO:0000256" key="3">
    <source>
        <dbReference type="ARBA" id="ARBA00022786"/>
    </source>
</evidence>
<evidence type="ECO:0000256" key="2">
    <source>
        <dbReference type="ARBA" id="ARBA00022679"/>
    </source>
</evidence>
<dbReference type="InterPro" id="IPR030700">
    <property type="entry name" value="N-end_Aminoacyl_Trfase"/>
</dbReference>
<evidence type="ECO:0000313" key="8">
    <source>
        <dbReference type="EMBL" id="KZW04451.1"/>
    </source>
</evidence>
<keyword evidence="9" id="KW-1185">Reference proteome</keyword>
<dbReference type="Pfam" id="PF04376">
    <property type="entry name" value="ATE_N"/>
    <property type="match status" value="1"/>
</dbReference>
<evidence type="ECO:0000259" key="6">
    <source>
        <dbReference type="Pfam" id="PF04376"/>
    </source>
</evidence>
<gene>
    <name evidence="8" type="ORF">EXIGLDRAFT_828319</name>
</gene>
<proteinExistence type="inferred from homology"/>
<dbReference type="InterPro" id="IPR017137">
    <property type="entry name" value="Arg-tRNA-P_Trfase_1_euk"/>
</dbReference>
<dbReference type="Pfam" id="PF04377">
    <property type="entry name" value="ATE_C"/>
    <property type="match status" value="1"/>
</dbReference>
<dbReference type="PIRSF" id="PIRSF037207">
    <property type="entry name" value="ATE1_euk"/>
    <property type="match status" value="1"/>
</dbReference>
<evidence type="ECO:0000256" key="5">
    <source>
        <dbReference type="PIRNR" id="PIRNR037207"/>
    </source>
</evidence>
<dbReference type="PANTHER" id="PTHR21367:SF1">
    <property type="entry name" value="ARGINYL-TRNA--PROTEIN TRANSFERASE 1"/>
    <property type="match status" value="1"/>
</dbReference>
<feature type="domain" description="N-end aminoacyl transferase N-terminal" evidence="6">
    <location>
        <begin position="18"/>
        <end position="98"/>
    </location>
</feature>